<name>A0A180FYD4_PUCT1</name>
<dbReference type="PANTHER" id="PTHR33069:SF3">
    <property type="entry name" value="DYNEIN HEAVY CHAIN TAIL DOMAIN-CONTAINING PROTEIN"/>
    <property type="match status" value="1"/>
</dbReference>
<evidence type="ECO:0000313" key="2">
    <source>
        <dbReference type="EnsemblFungi" id="PTTG_30723-t43_1-p1"/>
    </source>
</evidence>
<evidence type="ECO:0000313" key="1">
    <source>
        <dbReference type="EMBL" id="OAV85179.1"/>
    </source>
</evidence>
<dbReference type="PANTHER" id="PTHR33069">
    <property type="entry name" value="CHROMOSOME 7, WHOLE GENOME SHOTGUN SEQUENCE-RELATED"/>
    <property type="match status" value="1"/>
</dbReference>
<feature type="non-terminal residue" evidence="1">
    <location>
        <position position="245"/>
    </location>
</feature>
<dbReference type="EMBL" id="ADAS02006189">
    <property type="protein sequence ID" value="OAV85179.1"/>
    <property type="molecule type" value="Genomic_DNA"/>
</dbReference>
<reference evidence="2" key="4">
    <citation type="submission" date="2025-05" db="UniProtKB">
        <authorList>
            <consortium name="EnsemblFungi"/>
        </authorList>
    </citation>
    <scope>IDENTIFICATION</scope>
    <source>
        <strain evidence="2">isolate 1-1 / race 1 (BBBD)</strain>
    </source>
</reference>
<keyword evidence="3" id="KW-1185">Reference proteome</keyword>
<proteinExistence type="predicted"/>
<evidence type="ECO:0000313" key="3">
    <source>
        <dbReference type="Proteomes" id="UP000005240"/>
    </source>
</evidence>
<reference evidence="2 3" key="3">
    <citation type="journal article" date="2017" name="G3 (Bethesda)">
        <title>Comparative analysis highlights variable genome content of wheat rusts and divergence of the mating loci.</title>
        <authorList>
            <person name="Cuomo C.A."/>
            <person name="Bakkeren G."/>
            <person name="Khalil H.B."/>
            <person name="Panwar V."/>
            <person name="Joly D."/>
            <person name="Linning R."/>
            <person name="Sakthikumar S."/>
            <person name="Song X."/>
            <person name="Adiconis X."/>
            <person name="Fan L."/>
            <person name="Goldberg J.M."/>
            <person name="Levin J.Z."/>
            <person name="Young S."/>
            <person name="Zeng Q."/>
            <person name="Anikster Y."/>
            <person name="Bruce M."/>
            <person name="Wang M."/>
            <person name="Yin C."/>
            <person name="McCallum B."/>
            <person name="Szabo L.J."/>
            <person name="Hulbert S."/>
            <person name="Chen X."/>
            <person name="Fellers J.P."/>
        </authorList>
    </citation>
    <scope>NUCLEOTIDE SEQUENCE</scope>
    <source>
        <strain evidence="2">isolate 1-1 / race 1 (BBBD)</strain>
        <strain evidence="3">Isolate 1-1 / race 1 (BBBD)</strain>
    </source>
</reference>
<reference evidence="1" key="2">
    <citation type="submission" date="2016-05" db="EMBL/GenBank/DDBJ databases">
        <title>Comparative analysis highlights variable genome content of wheat rusts and divergence of the mating loci.</title>
        <authorList>
            <person name="Cuomo C.A."/>
            <person name="Bakkeren G."/>
            <person name="Szabo L."/>
            <person name="Khalil H."/>
            <person name="Joly D."/>
            <person name="Goldberg J."/>
            <person name="Young S."/>
            <person name="Zeng Q."/>
            <person name="Fellers J."/>
        </authorList>
    </citation>
    <scope>NUCLEOTIDE SEQUENCE [LARGE SCALE GENOMIC DNA]</scope>
    <source>
        <strain evidence="1">1-1 BBBD Race 1</strain>
    </source>
</reference>
<dbReference type="AlphaFoldDB" id="A0A180FYD4"/>
<dbReference type="Proteomes" id="UP000005240">
    <property type="component" value="Unassembled WGS sequence"/>
</dbReference>
<dbReference type="EnsemblFungi" id="PTTG_30723-t43_1">
    <property type="protein sequence ID" value="PTTG_30723-t43_1-p1"/>
    <property type="gene ID" value="PTTG_30723"/>
</dbReference>
<sequence length="245" mass="27871">MPGSQLKLIQDTQSELASTLNEFYETTEEICDDSSSLSQTDDAELEEIKSYRLYAMDSFLTLDVQMMVCDLLERSSNLIKQLELTTNTPDEPIDVALARSNVIECKVYLHEEIHSTIRIINGSDFDHIRARWPAMVPRIDDTELDFLGIIYRAEQIPTICKYHASTAPESKVARALSPVIRLSRMFFNKLSEQPLNSKRLQKFSHLSSAQLASLGEIPVTFHRVFEEMLDLLANSCYAEEGVTTR</sequence>
<dbReference type="VEuPathDB" id="FungiDB:PTTG_30723"/>
<accession>A0A180FYD4</accession>
<dbReference type="OrthoDB" id="10583423at2759"/>
<protein>
    <submittedName>
        <fullName evidence="1 2">Uncharacterized protein</fullName>
    </submittedName>
</protein>
<gene>
    <name evidence="1" type="ORF">PTTG_30723</name>
</gene>
<organism evidence="1">
    <name type="scientific">Puccinia triticina (isolate 1-1 / race 1 (BBBD))</name>
    <name type="common">Brown leaf rust fungus</name>
    <dbReference type="NCBI Taxonomy" id="630390"/>
    <lineage>
        <taxon>Eukaryota</taxon>
        <taxon>Fungi</taxon>
        <taxon>Dikarya</taxon>
        <taxon>Basidiomycota</taxon>
        <taxon>Pucciniomycotina</taxon>
        <taxon>Pucciniomycetes</taxon>
        <taxon>Pucciniales</taxon>
        <taxon>Pucciniaceae</taxon>
        <taxon>Puccinia</taxon>
    </lineage>
</organism>
<reference evidence="1" key="1">
    <citation type="submission" date="2009-11" db="EMBL/GenBank/DDBJ databases">
        <authorList>
            <consortium name="The Broad Institute Genome Sequencing Platform"/>
            <person name="Ward D."/>
            <person name="Feldgarden M."/>
            <person name="Earl A."/>
            <person name="Young S.K."/>
            <person name="Zeng Q."/>
            <person name="Koehrsen M."/>
            <person name="Alvarado L."/>
            <person name="Berlin A."/>
            <person name="Bochicchio J."/>
            <person name="Borenstein D."/>
            <person name="Chapman S.B."/>
            <person name="Chen Z."/>
            <person name="Engels R."/>
            <person name="Freedman E."/>
            <person name="Gellesch M."/>
            <person name="Goldberg J."/>
            <person name="Griggs A."/>
            <person name="Gujja S."/>
            <person name="Heilman E."/>
            <person name="Heiman D."/>
            <person name="Hepburn T."/>
            <person name="Howarth C."/>
            <person name="Jen D."/>
            <person name="Larson L."/>
            <person name="Lewis B."/>
            <person name="Mehta T."/>
            <person name="Park D."/>
            <person name="Pearson M."/>
            <person name="Roberts A."/>
            <person name="Saif S."/>
            <person name="Shea T."/>
            <person name="Shenoy N."/>
            <person name="Sisk P."/>
            <person name="Stolte C."/>
            <person name="Sykes S."/>
            <person name="Thomson T."/>
            <person name="Walk T."/>
            <person name="White J."/>
            <person name="Yandava C."/>
            <person name="Izard J."/>
            <person name="Baranova O.V."/>
            <person name="Blanton J.M."/>
            <person name="Tanner A.C."/>
            <person name="Dewhirst F.E."/>
            <person name="Haas B."/>
            <person name="Nusbaum C."/>
            <person name="Birren B."/>
        </authorList>
    </citation>
    <scope>NUCLEOTIDE SEQUENCE [LARGE SCALE GENOMIC DNA]</scope>
    <source>
        <strain evidence="1">1-1 BBBD Race 1</strain>
    </source>
</reference>